<evidence type="ECO:0000256" key="20">
    <source>
        <dbReference type="SAM" id="SignalP"/>
    </source>
</evidence>
<keyword evidence="10" id="KW-0418">Kinase</keyword>
<evidence type="ECO:0000256" key="3">
    <source>
        <dbReference type="ARBA" id="ARBA00022527"/>
    </source>
</evidence>
<dbReference type="EMBL" id="JAAALK010000079">
    <property type="protein sequence ID" value="KAG8099769.1"/>
    <property type="molecule type" value="Genomic_DNA"/>
</dbReference>
<dbReference type="PROSITE" id="PS50011">
    <property type="entry name" value="PROTEIN_KINASE_DOM"/>
    <property type="match status" value="1"/>
</dbReference>
<keyword evidence="14" id="KW-0325">Glycoprotein</keyword>
<dbReference type="FunFam" id="3.30.200.20:FF:000142">
    <property type="entry name" value="Cysteine-rich receptor-like protein kinase 10"/>
    <property type="match status" value="1"/>
</dbReference>
<evidence type="ECO:0000256" key="8">
    <source>
        <dbReference type="ARBA" id="ARBA00022737"/>
    </source>
</evidence>
<keyword evidence="12 19" id="KW-1133">Transmembrane helix</keyword>
<evidence type="ECO:0000256" key="7">
    <source>
        <dbReference type="ARBA" id="ARBA00022729"/>
    </source>
</evidence>
<keyword evidence="7 20" id="KW-0732">Signal</keyword>
<sequence length="638" mass="69028">MRRGGSVHGLLLVTAVALAVPMIAAQPWQNCGSNGNYSANSTYQTNLNQLAAALPKNVSSGSLFASGAAGSVPNIVYALAFCPGDTNASACAACVGNAFQDSQQLCPYNKEVYIVYNDCYLYFSNINFLASTDNTGVVNLYNGGNVTGDIARYDRAVTGLMNATAGYAAYNSSKRFATGEMVGFDDQAPKIYATAQCTPDLAPVQCRRCLDSMMGQWWQTFDPNTQGARSVGSRCTMRFELYSFYTVSPMLQLQAQAVTPSPSPSPSPTPPSGPPVVPGTAGGRKKNRAGKILAIAMPIVAAMLAAAVIGFCFWRRRRPAKAPPQRPRPLSSASRSDNIESIDSLILNLSTLRIATDNFAESNKLGEGGFGVVYKGTLPYGQDIAVKRLSQSSCQGMGELKNELVLVAKLQHKNLVHLVGVCLEENEKMLVYEYMPNKSLDNILFGAFFPSILIVKQYKFCQAIHAPKALIPLNCMADPSKGSLLDWGRRLKIINGVARGLQYLHEDSQLKIVHRDLKASNVLLDSDYSPKISDFGLARLFGGDQTQDITDRVVGTYGYMAPEYAMRGHYSVKSDVFSFGVLILEIVTGKRNSGSFNSEESVDLLSIVSTSNLDTSDCLVQSSNLSSIHHYVVRNNLA</sequence>
<keyword evidence="6 19" id="KW-0812">Transmembrane</keyword>
<feature type="chain" id="PRO_5035183282" description="non-specific serine/threonine protein kinase" evidence="20">
    <location>
        <begin position="26"/>
        <end position="638"/>
    </location>
</feature>
<dbReference type="PANTHER" id="PTHR27002">
    <property type="entry name" value="RECEPTOR-LIKE SERINE/THREONINE-PROTEIN KINASE SD1-8"/>
    <property type="match status" value="1"/>
</dbReference>
<evidence type="ECO:0000256" key="1">
    <source>
        <dbReference type="ARBA" id="ARBA00004167"/>
    </source>
</evidence>
<keyword evidence="4" id="KW-0597">Phosphoprotein</keyword>
<keyword evidence="9 17" id="KW-0547">Nucleotide-binding</keyword>
<reference evidence="23" key="1">
    <citation type="journal article" date="2021" name="bioRxiv">
        <title>Whole Genome Assembly and Annotation of Northern Wild Rice, Zizania palustris L., Supports a Whole Genome Duplication in the Zizania Genus.</title>
        <authorList>
            <person name="Haas M."/>
            <person name="Kono T."/>
            <person name="Macchietto M."/>
            <person name="Millas R."/>
            <person name="McGilp L."/>
            <person name="Shao M."/>
            <person name="Duquette J."/>
            <person name="Hirsch C.N."/>
            <person name="Kimball J."/>
        </authorList>
    </citation>
    <scope>NUCLEOTIDE SEQUENCE</scope>
    <source>
        <tissue evidence="23">Fresh leaf tissue</tissue>
    </source>
</reference>
<evidence type="ECO:0000313" key="24">
    <source>
        <dbReference type="Proteomes" id="UP000729402"/>
    </source>
</evidence>
<dbReference type="EC" id="2.7.11.1" evidence="2"/>
<dbReference type="FunFam" id="1.10.510.10:FF:001023">
    <property type="entry name" value="Os07g0541700 protein"/>
    <property type="match status" value="1"/>
</dbReference>
<evidence type="ECO:0000256" key="2">
    <source>
        <dbReference type="ARBA" id="ARBA00012513"/>
    </source>
</evidence>
<feature type="transmembrane region" description="Helical" evidence="19">
    <location>
        <begin position="292"/>
        <end position="314"/>
    </location>
</feature>
<dbReference type="InterPro" id="IPR008271">
    <property type="entry name" value="Ser/Thr_kinase_AS"/>
</dbReference>
<keyword evidence="3" id="KW-0723">Serine/threonine-protein kinase</keyword>
<evidence type="ECO:0000256" key="16">
    <source>
        <dbReference type="ARBA" id="ARBA00048679"/>
    </source>
</evidence>
<evidence type="ECO:0000256" key="14">
    <source>
        <dbReference type="ARBA" id="ARBA00023180"/>
    </source>
</evidence>
<dbReference type="Proteomes" id="UP000729402">
    <property type="component" value="Unassembled WGS sequence"/>
</dbReference>
<dbReference type="OrthoDB" id="4062651at2759"/>
<accession>A0A8J5X242</accession>
<dbReference type="GO" id="GO:0005524">
    <property type="term" value="F:ATP binding"/>
    <property type="evidence" value="ECO:0007669"/>
    <property type="project" value="UniProtKB-UniRule"/>
</dbReference>
<comment type="catalytic activity">
    <reaction evidence="16">
        <text>L-seryl-[protein] + ATP = O-phospho-L-seryl-[protein] + ADP + H(+)</text>
        <dbReference type="Rhea" id="RHEA:17989"/>
        <dbReference type="Rhea" id="RHEA-COMP:9863"/>
        <dbReference type="Rhea" id="RHEA-COMP:11604"/>
        <dbReference type="ChEBI" id="CHEBI:15378"/>
        <dbReference type="ChEBI" id="CHEBI:29999"/>
        <dbReference type="ChEBI" id="CHEBI:30616"/>
        <dbReference type="ChEBI" id="CHEBI:83421"/>
        <dbReference type="ChEBI" id="CHEBI:456216"/>
        <dbReference type="EC" id="2.7.11.1"/>
    </reaction>
</comment>
<feature type="domain" description="Gnk2-homologous" evidence="22">
    <location>
        <begin position="25"/>
        <end position="128"/>
    </location>
</feature>
<evidence type="ECO:0000256" key="19">
    <source>
        <dbReference type="SAM" id="Phobius"/>
    </source>
</evidence>
<dbReference type="Pfam" id="PF01657">
    <property type="entry name" value="Stress-antifung"/>
    <property type="match status" value="2"/>
</dbReference>
<keyword evidence="24" id="KW-1185">Reference proteome</keyword>
<evidence type="ECO:0000256" key="10">
    <source>
        <dbReference type="ARBA" id="ARBA00022777"/>
    </source>
</evidence>
<dbReference type="InterPro" id="IPR001245">
    <property type="entry name" value="Ser-Thr/Tyr_kinase_cat_dom"/>
</dbReference>
<feature type="region of interest" description="Disordered" evidence="18">
    <location>
        <begin position="256"/>
        <end position="284"/>
    </location>
</feature>
<evidence type="ECO:0000259" key="22">
    <source>
        <dbReference type="PROSITE" id="PS51473"/>
    </source>
</evidence>
<feature type="domain" description="Gnk2-homologous" evidence="22">
    <location>
        <begin position="134"/>
        <end position="244"/>
    </location>
</feature>
<dbReference type="InterPro" id="IPR000719">
    <property type="entry name" value="Prot_kinase_dom"/>
</dbReference>
<organism evidence="23 24">
    <name type="scientific">Zizania palustris</name>
    <name type="common">Northern wild rice</name>
    <dbReference type="NCBI Taxonomy" id="103762"/>
    <lineage>
        <taxon>Eukaryota</taxon>
        <taxon>Viridiplantae</taxon>
        <taxon>Streptophyta</taxon>
        <taxon>Embryophyta</taxon>
        <taxon>Tracheophyta</taxon>
        <taxon>Spermatophyta</taxon>
        <taxon>Magnoliopsida</taxon>
        <taxon>Liliopsida</taxon>
        <taxon>Poales</taxon>
        <taxon>Poaceae</taxon>
        <taxon>BOP clade</taxon>
        <taxon>Oryzoideae</taxon>
        <taxon>Oryzeae</taxon>
        <taxon>Zizaniinae</taxon>
        <taxon>Zizania</taxon>
    </lineage>
</organism>
<evidence type="ECO:0000256" key="18">
    <source>
        <dbReference type="SAM" id="MobiDB-lite"/>
    </source>
</evidence>
<protein>
    <recommendedName>
        <fullName evidence="2">non-specific serine/threonine protein kinase</fullName>
        <ecNumber evidence="2">2.7.11.1</ecNumber>
    </recommendedName>
</protein>
<dbReference type="PROSITE" id="PS51473">
    <property type="entry name" value="GNK2"/>
    <property type="match status" value="2"/>
</dbReference>
<comment type="caution">
    <text evidence="23">The sequence shown here is derived from an EMBL/GenBank/DDBJ whole genome shotgun (WGS) entry which is preliminary data.</text>
</comment>
<reference evidence="23" key="2">
    <citation type="submission" date="2021-02" db="EMBL/GenBank/DDBJ databases">
        <authorList>
            <person name="Kimball J.A."/>
            <person name="Haas M.W."/>
            <person name="Macchietto M."/>
            <person name="Kono T."/>
            <person name="Duquette J."/>
            <person name="Shao M."/>
        </authorList>
    </citation>
    <scope>NUCLEOTIDE SEQUENCE</scope>
    <source>
        <tissue evidence="23">Fresh leaf tissue</tissue>
    </source>
</reference>
<dbReference type="FunFam" id="3.30.430.20:FF:000002">
    <property type="entry name" value="Cysteine-rich receptor-like protein kinase 10"/>
    <property type="match status" value="1"/>
</dbReference>
<evidence type="ECO:0000256" key="13">
    <source>
        <dbReference type="ARBA" id="ARBA00023136"/>
    </source>
</evidence>
<dbReference type="InterPro" id="IPR017441">
    <property type="entry name" value="Protein_kinase_ATP_BS"/>
</dbReference>
<dbReference type="PROSITE" id="PS00108">
    <property type="entry name" value="PROTEIN_KINASE_ST"/>
    <property type="match status" value="1"/>
</dbReference>
<evidence type="ECO:0000256" key="6">
    <source>
        <dbReference type="ARBA" id="ARBA00022692"/>
    </source>
</evidence>
<feature type="domain" description="Protein kinase" evidence="21">
    <location>
        <begin position="359"/>
        <end position="638"/>
    </location>
</feature>
<dbReference type="CDD" id="cd23509">
    <property type="entry name" value="Gnk2-like"/>
    <property type="match status" value="2"/>
</dbReference>
<dbReference type="PROSITE" id="PS00107">
    <property type="entry name" value="PROTEIN_KINASE_ATP"/>
    <property type="match status" value="1"/>
</dbReference>
<comment type="subcellular location">
    <subcellularLocation>
        <location evidence="1">Membrane</location>
        <topology evidence="1">Single-pass membrane protein</topology>
    </subcellularLocation>
</comment>
<dbReference type="GO" id="GO:0005886">
    <property type="term" value="C:plasma membrane"/>
    <property type="evidence" value="ECO:0007669"/>
    <property type="project" value="TreeGrafter"/>
</dbReference>
<evidence type="ECO:0000256" key="11">
    <source>
        <dbReference type="ARBA" id="ARBA00022840"/>
    </source>
</evidence>
<dbReference type="PANTHER" id="PTHR27002:SF347">
    <property type="entry name" value="OS07G0537000 PROTEIN"/>
    <property type="match status" value="1"/>
</dbReference>
<evidence type="ECO:0000256" key="5">
    <source>
        <dbReference type="ARBA" id="ARBA00022679"/>
    </source>
</evidence>
<keyword evidence="11 17" id="KW-0067">ATP-binding</keyword>
<evidence type="ECO:0000256" key="4">
    <source>
        <dbReference type="ARBA" id="ARBA00022553"/>
    </source>
</evidence>
<feature type="binding site" evidence="17">
    <location>
        <position position="387"/>
    </location>
    <ligand>
        <name>ATP</name>
        <dbReference type="ChEBI" id="CHEBI:30616"/>
    </ligand>
</feature>
<dbReference type="FunFam" id="3.30.430.20:FF:000004">
    <property type="entry name" value="Receptor-like serine-threonine protein kinase"/>
    <property type="match status" value="1"/>
</dbReference>
<dbReference type="GO" id="GO:0004674">
    <property type="term" value="F:protein serine/threonine kinase activity"/>
    <property type="evidence" value="ECO:0007669"/>
    <property type="project" value="UniProtKB-KW"/>
</dbReference>
<evidence type="ECO:0000256" key="9">
    <source>
        <dbReference type="ARBA" id="ARBA00022741"/>
    </source>
</evidence>
<keyword evidence="13 19" id="KW-0472">Membrane</keyword>
<dbReference type="InterPro" id="IPR002902">
    <property type="entry name" value="GNK2"/>
</dbReference>
<feature type="compositionally biased region" description="Pro residues" evidence="18">
    <location>
        <begin position="261"/>
        <end position="277"/>
    </location>
</feature>
<gene>
    <name evidence="23" type="ORF">GUJ93_ZPchr0013g34536</name>
</gene>
<keyword evidence="8" id="KW-0677">Repeat</keyword>
<keyword evidence="5" id="KW-0808">Transferase</keyword>
<feature type="signal peptide" evidence="20">
    <location>
        <begin position="1"/>
        <end position="25"/>
    </location>
</feature>
<dbReference type="AlphaFoldDB" id="A0A8J5X242"/>
<dbReference type="Pfam" id="PF07714">
    <property type="entry name" value="PK_Tyr_Ser-Thr"/>
    <property type="match status" value="1"/>
</dbReference>
<evidence type="ECO:0000259" key="21">
    <source>
        <dbReference type="PROSITE" id="PS50011"/>
    </source>
</evidence>
<dbReference type="SMART" id="SM00220">
    <property type="entry name" value="S_TKc"/>
    <property type="match status" value="1"/>
</dbReference>
<evidence type="ECO:0000256" key="17">
    <source>
        <dbReference type="PROSITE-ProRule" id="PRU10141"/>
    </source>
</evidence>
<evidence type="ECO:0000256" key="15">
    <source>
        <dbReference type="ARBA" id="ARBA00047899"/>
    </source>
</evidence>
<comment type="catalytic activity">
    <reaction evidence="15">
        <text>L-threonyl-[protein] + ATP = O-phospho-L-threonyl-[protein] + ADP + H(+)</text>
        <dbReference type="Rhea" id="RHEA:46608"/>
        <dbReference type="Rhea" id="RHEA-COMP:11060"/>
        <dbReference type="Rhea" id="RHEA-COMP:11605"/>
        <dbReference type="ChEBI" id="CHEBI:15378"/>
        <dbReference type="ChEBI" id="CHEBI:30013"/>
        <dbReference type="ChEBI" id="CHEBI:30616"/>
        <dbReference type="ChEBI" id="CHEBI:61977"/>
        <dbReference type="ChEBI" id="CHEBI:456216"/>
        <dbReference type="EC" id="2.7.11.1"/>
    </reaction>
</comment>
<evidence type="ECO:0000313" key="23">
    <source>
        <dbReference type="EMBL" id="KAG8099769.1"/>
    </source>
</evidence>
<proteinExistence type="predicted"/>
<name>A0A8J5X242_ZIZPA</name>
<evidence type="ECO:0000256" key="12">
    <source>
        <dbReference type="ARBA" id="ARBA00022989"/>
    </source>
</evidence>